<dbReference type="NCBIfam" id="NF010783">
    <property type="entry name" value="PRK14186.1"/>
    <property type="match status" value="1"/>
</dbReference>
<protein>
    <recommendedName>
        <fullName evidence="12">Bifunctional protein FolD</fullName>
    </recommendedName>
    <domain>
        <recommendedName>
            <fullName evidence="12">Methylenetetrahydrofolate dehydrogenase</fullName>
            <ecNumber evidence="12">1.5.1.5</ecNumber>
        </recommendedName>
    </domain>
    <domain>
        <recommendedName>
            <fullName evidence="12">Methenyltetrahydrofolate cyclohydrolase</fullName>
            <ecNumber evidence="12">3.5.4.9</ecNumber>
        </recommendedName>
    </domain>
</protein>
<dbReference type="RefSeq" id="WP_093524887.1">
    <property type="nucleotide sequence ID" value="NZ_FOIJ01000017.1"/>
</dbReference>
<keyword evidence="7 12" id="KW-0521">NADP</keyword>
<accession>A0A1I0L2T6</accession>
<evidence type="ECO:0000256" key="5">
    <source>
        <dbReference type="ARBA" id="ARBA00022755"/>
    </source>
</evidence>
<dbReference type="CDD" id="cd01080">
    <property type="entry name" value="NAD_bind_m-THF_DH_Cyclohyd"/>
    <property type="match status" value="1"/>
</dbReference>
<dbReference type="AlphaFoldDB" id="A0A1I0L2T6"/>
<evidence type="ECO:0000256" key="4">
    <source>
        <dbReference type="ARBA" id="ARBA00022605"/>
    </source>
</evidence>
<organism evidence="15 16">
    <name type="scientific">Stigmatella erecta</name>
    <dbReference type="NCBI Taxonomy" id="83460"/>
    <lineage>
        <taxon>Bacteria</taxon>
        <taxon>Pseudomonadati</taxon>
        <taxon>Myxococcota</taxon>
        <taxon>Myxococcia</taxon>
        <taxon>Myxococcales</taxon>
        <taxon>Cystobacterineae</taxon>
        <taxon>Archangiaceae</taxon>
        <taxon>Stigmatella</taxon>
    </lineage>
</organism>
<dbReference type="PANTHER" id="PTHR48099">
    <property type="entry name" value="C-1-TETRAHYDROFOLATE SYNTHASE, CYTOPLASMIC-RELATED"/>
    <property type="match status" value="1"/>
</dbReference>
<dbReference type="GO" id="GO:0004488">
    <property type="term" value="F:methylenetetrahydrofolate dehydrogenase (NADP+) activity"/>
    <property type="evidence" value="ECO:0007669"/>
    <property type="project" value="UniProtKB-UniRule"/>
</dbReference>
<dbReference type="Gene3D" id="3.40.50.720">
    <property type="entry name" value="NAD(P)-binding Rossmann-like Domain"/>
    <property type="match status" value="1"/>
</dbReference>
<dbReference type="UniPathway" id="UPA00193"/>
<keyword evidence="8 12" id="KW-0560">Oxidoreductase</keyword>
<dbReference type="Gene3D" id="3.40.50.10860">
    <property type="entry name" value="Leucine Dehydrogenase, chain A, domain 1"/>
    <property type="match status" value="1"/>
</dbReference>
<evidence type="ECO:0000313" key="15">
    <source>
        <dbReference type="EMBL" id="SEU33004.1"/>
    </source>
</evidence>
<dbReference type="InterPro" id="IPR020631">
    <property type="entry name" value="THF_DH/CycHdrlase_NAD-bd_dom"/>
</dbReference>
<evidence type="ECO:0000256" key="1">
    <source>
        <dbReference type="ARBA" id="ARBA00004777"/>
    </source>
</evidence>
<comment type="pathway">
    <text evidence="1 12">One-carbon metabolism; tetrahydrofolate interconversion.</text>
</comment>
<evidence type="ECO:0000256" key="8">
    <source>
        <dbReference type="ARBA" id="ARBA00023002"/>
    </source>
</evidence>
<keyword evidence="9 12" id="KW-0368">Histidine biosynthesis</keyword>
<keyword evidence="6 12" id="KW-0378">Hydrolase</keyword>
<dbReference type="FunFam" id="3.40.50.720:FF:000006">
    <property type="entry name" value="Bifunctional protein FolD"/>
    <property type="match status" value="1"/>
</dbReference>
<dbReference type="GO" id="GO:0004477">
    <property type="term" value="F:methenyltetrahydrofolate cyclohydrolase activity"/>
    <property type="evidence" value="ECO:0007669"/>
    <property type="project" value="UniProtKB-UniRule"/>
</dbReference>
<comment type="catalytic activity">
    <reaction evidence="12">
        <text>(6R)-5,10-methylene-5,6,7,8-tetrahydrofolate + NADP(+) = (6R)-5,10-methenyltetrahydrofolate + NADPH</text>
        <dbReference type="Rhea" id="RHEA:22812"/>
        <dbReference type="ChEBI" id="CHEBI:15636"/>
        <dbReference type="ChEBI" id="CHEBI:57455"/>
        <dbReference type="ChEBI" id="CHEBI:57783"/>
        <dbReference type="ChEBI" id="CHEBI:58349"/>
        <dbReference type="EC" id="1.5.1.5"/>
    </reaction>
</comment>
<dbReference type="EC" id="1.5.1.5" evidence="12"/>
<evidence type="ECO:0000259" key="14">
    <source>
        <dbReference type="Pfam" id="PF02882"/>
    </source>
</evidence>
<comment type="catalytic activity">
    <reaction evidence="12">
        <text>(6R)-5,10-methenyltetrahydrofolate + H2O = (6R)-10-formyltetrahydrofolate + H(+)</text>
        <dbReference type="Rhea" id="RHEA:23700"/>
        <dbReference type="ChEBI" id="CHEBI:15377"/>
        <dbReference type="ChEBI" id="CHEBI:15378"/>
        <dbReference type="ChEBI" id="CHEBI:57455"/>
        <dbReference type="ChEBI" id="CHEBI:195366"/>
        <dbReference type="EC" id="3.5.4.9"/>
    </reaction>
</comment>
<evidence type="ECO:0000313" key="16">
    <source>
        <dbReference type="Proteomes" id="UP000199181"/>
    </source>
</evidence>
<evidence type="ECO:0000259" key="13">
    <source>
        <dbReference type="Pfam" id="PF00763"/>
    </source>
</evidence>
<dbReference type="PRINTS" id="PR00085">
    <property type="entry name" value="THFDHDRGNASE"/>
</dbReference>
<reference evidence="16" key="1">
    <citation type="submission" date="2016-10" db="EMBL/GenBank/DDBJ databases">
        <authorList>
            <person name="Varghese N."/>
            <person name="Submissions S."/>
        </authorList>
    </citation>
    <scope>NUCLEOTIDE SEQUENCE [LARGE SCALE GENOMIC DNA]</scope>
    <source>
        <strain evidence="16">DSM 16858</strain>
    </source>
</reference>
<dbReference type="FunFam" id="3.40.50.10860:FF:000005">
    <property type="entry name" value="C-1-tetrahydrofolate synthase, cytoplasmic, putative"/>
    <property type="match status" value="1"/>
</dbReference>
<evidence type="ECO:0000256" key="10">
    <source>
        <dbReference type="ARBA" id="ARBA00023167"/>
    </source>
</evidence>
<evidence type="ECO:0000256" key="9">
    <source>
        <dbReference type="ARBA" id="ARBA00023102"/>
    </source>
</evidence>
<dbReference type="InterPro" id="IPR046346">
    <property type="entry name" value="Aminoacid_DH-like_N_sf"/>
</dbReference>
<keyword evidence="10 12" id="KW-0486">Methionine biosynthesis</keyword>
<evidence type="ECO:0000256" key="6">
    <source>
        <dbReference type="ARBA" id="ARBA00022801"/>
    </source>
</evidence>
<dbReference type="InterPro" id="IPR036291">
    <property type="entry name" value="NAD(P)-bd_dom_sf"/>
</dbReference>
<evidence type="ECO:0000256" key="7">
    <source>
        <dbReference type="ARBA" id="ARBA00022857"/>
    </source>
</evidence>
<proteinExistence type="inferred from homology"/>
<dbReference type="Pfam" id="PF00763">
    <property type="entry name" value="THF_DHG_CYH"/>
    <property type="match status" value="1"/>
</dbReference>
<dbReference type="SUPFAM" id="SSF51735">
    <property type="entry name" value="NAD(P)-binding Rossmann-fold domains"/>
    <property type="match status" value="1"/>
</dbReference>
<comment type="similarity">
    <text evidence="12">Belongs to the tetrahydrofolate dehydrogenase/cyclohydrolase family.</text>
</comment>
<keyword evidence="11 12" id="KW-0511">Multifunctional enzyme</keyword>
<keyword evidence="16" id="KW-1185">Reference proteome</keyword>
<dbReference type="EC" id="3.5.4.9" evidence="12"/>
<dbReference type="InterPro" id="IPR020867">
    <property type="entry name" value="THF_DH/CycHdrlase_CS"/>
</dbReference>
<name>A0A1I0L2T6_9BACT</name>
<keyword evidence="5 12" id="KW-0658">Purine biosynthesis</keyword>
<comment type="caution">
    <text evidence="12">Lacks conserved residue(s) required for the propagation of feature annotation.</text>
</comment>
<dbReference type="GO" id="GO:0009086">
    <property type="term" value="P:methionine biosynthetic process"/>
    <property type="evidence" value="ECO:0007669"/>
    <property type="project" value="UniProtKB-KW"/>
</dbReference>
<dbReference type="InterPro" id="IPR020630">
    <property type="entry name" value="THF_DH/CycHdrlase_cat_dom"/>
</dbReference>
<dbReference type="HAMAP" id="MF_01576">
    <property type="entry name" value="THF_DHG_CYH"/>
    <property type="match status" value="1"/>
</dbReference>
<dbReference type="GO" id="GO:0000105">
    <property type="term" value="P:L-histidine biosynthetic process"/>
    <property type="evidence" value="ECO:0007669"/>
    <property type="project" value="UniProtKB-KW"/>
</dbReference>
<dbReference type="SUPFAM" id="SSF53223">
    <property type="entry name" value="Aminoacid dehydrogenase-like, N-terminal domain"/>
    <property type="match status" value="1"/>
</dbReference>
<dbReference type="Pfam" id="PF02882">
    <property type="entry name" value="THF_DHG_CYH_C"/>
    <property type="match status" value="1"/>
</dbReference>
<evidence type="ECO:0000256" key="11">
    <source>
        <dbReference type="ARBA" id="ARBA00023268"/>
    </source>
</evidence>
<sequence>MAQLIDGKAVAARVRAEVQADVERFKAARGGVPGLAVVRVGEDPASKIYVTGKKKAAEEVGFRSWEHHLREDISQEALLVRVRQLNEDASVHGILVQLPLPKHIDAERVISAVSPAKDVDGFHPVNAGLLSLGQPGMRPCTPLGAMRLLEEAGCAPAGKRAVVVGRSNIVGKPMALMLLQADATVTVCHRKSDLPREVAQADILVVAVGVPELIQGEWLKPGAVVIDVGMNRKPDGKLVGDVAFQAASQRASAITPVPGGVGPMTIAMLMRNTLLAASGGV</sequence>
<dbReference type="GO" id="GO:0035999">
    <property type="term" value="P:tetrahydrofolate interconversion"/>
    <property type="evidence" value="ECO:0007669"/>
    <property type="project" value="UniProtKB-UniRule"/>
</dbReference>
<dbReference type="GO" id="GO:0006164">
    <property type="term" value="P:purine nucleotide biosynthetic process"/>
    <property type="evidence" value="ECO:0007669"/>
    <property type="project" value="UniProtKB-KW"/>
</dbReference>
<evidence type="ECO:0000256" key="12">
    <source>
        <dbReference type="HAMAP-Rule" id="MF_01576"/>
    </source>
</evidence>
<dbReference type="NCBIfam" id="NF008058">
    <property type="entry name" value="PRK10792.1"/>
    <property type="match status" value="1"/>
</dbReference>
<comment type="subunit">
    <text evidence="2 12">Homodimer.</text>
</comment>
<keyword evidence="4 12" id="KW-0028">Amino-acid biosynthesis</keyword>
<comment type="function">
    <text evidence="12">Catalyzes the oxidation of 5,10-methylenetetrahydrofolate to 5,10-methenyltetrahydrofolate and then the hydrolysis of 5,10-methenyltetrahydrofolate to 10-formyltetrahydrofolate.</text>
</comment>
<dbReference type="EMBL" id="FOIJ01000017">
    <property type="protein sequence ID" value="SEU33004.1"/>
    <property type="molecule type" value="Genomic_DNA"/>
</dbReference>
<dbReference type="Proteomes" id="UP000199181">
    <property type="component" value="Unassembled WGS sequence"/>
</dbReference>
<evidence type="ECO:0000256" key="3">
    <source>
        <dbReference type="ARBA" id="ARBA00022563"/>
    </source>
</evidence>
<feature type="binding site" evidence="12">
    <location>
        <begin position="165"/>
        <end position="167"/>
    </location>
    <ligand>
        <name>NADP(+)</name>
        <dbReference type="ChEBI" id="CHEBI:58349"/>
    </ligand>
</feature>
<dbReference type="PROSITE" id="PS00767">
    <property type="entry name" value="THF_DHG_CYH_2"/>
    <property type="match status" value="1"/>
</dbReference>
<dbReference type="PANTHER" id="PTHR48099:SF5">
    <property type="entry name" value="C-1-TETRAHYDROFOLATE SYNTHASE, CYTOPLASMIC"/>
    <property type="match status" value="1"/>
</dbReference>
<keyword evidence="3 12" id="KW-0554">One-carbon metabolism</keyword>
<gene>
    <name evidence="12" type="primary">folD</name>
    <name evidence="15" type="ORF">SAMN05443639_11734</name>
</gene>
<dbReference type="InterPro" id="IPR000672">
    <property type="entry name" value="THF_DH/CycHdrlase"/>
</dbReference>
<dbReference type="GO" id="GO:0005829">
    <property type="term" value="C:cytosol"/>
    <property type="evidence" value="ECO:0007669"/>
    <property type="project" value="TreeGrafter"/>
</dbReference>
<feature type="domain" description="Tetrahydrofolate dehydrogenase/cyclohydrolase catalytic" evidence="13">
    <location>
        <begin position="5"/>
        <end position="120"/>
    </location>
</feature>
<evidence type="ECO:0000256" key="2">
    <source>
        <dbReference type="ARBA" id="ARBA00011738"/>
    </source>
</evidence>
<feature type="domain" description="Tetrahydrofolate dehydrogenase/cyclohydrolase NAD(P)-binding" evidence="14">
    <location>
        <begin position="139"/>
        <end position="277"/>
    </location>
</feature>